<accession>A0A1H0DE17</accession>
<evidence type="ECO:0000259" key="2">
    <source>
        <dbReference type="PROSITE" id="PS50113"/>
    </source>
</evidence>
<dbReference type="PANTHER" id="PTHR44757:SF2">
    <property type="entry name" value="BIOFILM ARCHITECTURE MAINTENANCE PROTEIN MBAA"/>
    <property type="match status" value="1"/>
</dbReference>
<dbReference type="SUPFAM" id="SSF141868">
    <property type="entry name" value="EAL domain-like"/>
    <property type="match status" value="1"/>
</dbReference>
<dbReference type="SMART" id="SM00052">
    <property type="entry name" value="EAL"/>
    <property type="match status" value="1"/>
</dbReference>
<evidence type="ECO:0000259" key="1">
    <source>
        <dbReference type="PROSITE" id="PS50112"/>
    </source>
</evidence>
<dbReference type="PROSITE" id="PS50113">
    <property type="entry name" value="PAC"/>
    <property type="match status" value="1"/>
</dbReference>
<dbReference type="RefSeq" id="WP_170842454.1">
    <property type="nucleotide sequence ID" value="NZ_FNIT01000001.1"/>
</dbReference>
<dbReference type="SMART" id="SM00267">
    <property type="entry name" value="GGDEF"/>
    <property type="match status" value="1"/>
</dbReference>
<dbReference type="CDD" id="cd01949">
    <property type="entry name" value="GGDEF"/>
    <property type="match status" value="1"/>
</dbReference>
<evidence type="ECO:0000313" key="6">
    <source>
        <dbReference type="Proteomes" id="UP000198793"/>
    </source>
</evidence>
<dbReference type="InterPro" id="IPR029787">
    <property type="entry name" value="Nucleotide_cyclase"/>
</dbReference>
<dbReference type="InterPro" id="IPR000700">
    <property type="entry name" value="PAS-assoc_C"/>
</dbReference>
<dbReference type="AlphaFoldDB" id="A0A1H0DE17"/>
<keyword evidence="6" id="KW-1185">Reference proteome</keyword>
<protein>
    <submittedName>
        <fullName evidence="5">PAS domain S-box-containing protein/diguanylate cyclase (GGDEF) domain-containing protein</fullName>
    </submittedName>
</protein>
<gene>
    <name evidence="5" type="ORF">SAMN05192530_101732</name>
</gene>
<evidence type="ECO:0000313" key="5">
    <source>
        <dbReference type="EMBL" id="SDN68348.1"/>
    </source>
</evidence>
<proteinExistence type="predicted"/>
<evidence type="ECO:0000259" key="4">
    <source>
        <dbReference type="PROSITE" id="PS50887"/>
    </source>
</evidence>
<dbReference type="Pfam" id="PF00990">
    <property type="entry name" value="GGDEF"/>
    <property type="match status" value="1"/>
</dbReference>
<dbReference type="PROSITE" id="PS50883">
    <property type="entry name" value="EAL"/>
    <property type="match status" value="1"/>
</dbReference>
<dbReference type="InterPro" id="IPR001633">
    <property type="entry name" value="EAL_dom"/>
</dbReference>
<dbReference type="InterPro" id="IPR035919">
    <property type="entry name" value="EAL_sf"/>
</dbReference>
<reference evidence="5 6" key="1">
    <citation type="submission" date="2016-10" db="EMBL/GenBank/DDBJ databases">
        <authorList>
            <person name="de Groot N.N."/>
        </authorList>
    </citation>
    <scope>NUCLEOTIDE SEQUENCE [LARGE SCALE GENOMIC DNA]</scope>
    <source>
        <strain evidence="6">L7-484,KACC 16230,DSM 25025</strain>
    </source>
</reference>
<dbReference type="Pfam" id="PF13426">
    <property type="entry name" value="PAS_9"/>
    <property type="match status" value="1"/>
</dbReference>
<dbReference type="EMBL" id="FNIT01000001">
    <property type="protein sequence ID" value="SDN68348.1"/>
    <property type="molecule type" value="Genomic_DNA"/>
</dbReference>
<dbReference type="PANTHER" id="PTHR44757">
    <property type="entry name" value="DIGUANYLATE CYCLASE DGCP"/>
    <property type="match status" value="1"/>
</dbReference>
<dbReference type="Gene3D" id="3.20.20.450">
    <property type="entry name" value="EAL domain"/>
    <property type="match status" value="1"/>
</dbReference>
<dbReference type="NCBIfam" id="TIGR00229">
    <property type="entry name" value="sensory_box"/>
    <property type="match status" value="1"/>
</dbReference>
<dbReference type="STRING" id="1166073.SAMN05192530_101732"/>
<sequence>MTNPAISDYMYRLMVEAVTDYAIYMLDPDGIVRSWNAGARLAKGYEAHEIVGRSFAEFYSDKERARSIPELNLQYARDHGRFADEGWRLRKDGTQFWAHVVIDAIYDECGSLLGFTKITRDMTAQRETELQLAHQAGHDALTGLFNRSKFLEHLEEEAPQLFYGAQLAVHYIDLDRFKPVNDSFGHAVGDQVLRTIGQRLKAVVPPRSIVARLGGDEFAVLQFGSPSVDEATELSNRITETLREPISVRNAIVVVGASVGVAHAPTHGCEAAELLRNADLALYAAKQNGRGRHEIFDDSMNAQALSRGVMELKLRQALKLHDFEVHYQPVVDARTLDVVGYEALLRWQDQTGKPISPAHFIPLAEELGLMPELGAWVLRTACRDACAWPNDLVVAVNVSAMQLRDRSFIEVVKATLVATRLPAHRLELEVTETAVLSDPSLANEILSELRALGVGIALDDFGTGFSSLRMVKELPLTRIKIDRSFVSGINDTKRSTSVIRSVITLCEAYGLSTTAEGVETAEQLMELQRQNCDHLQGFLLGRPQPDAHWRAARTERGTVGIAPVSRSATGTQAA</sequence>
<dbReference type="Gene3D" id="3.30.70.270">
    <property type="match status" value="1"/>
</dbReference>
<dbReference type="InterPro" id="IPR000014">
    <property type="entry name" value="PAS"/>
</dbReference>
<dbReference type="Pfam" id="PF00563">
    <property type="entry name" value="EAL"/>
    <property type="match status" value="1"/>
</dbReference>
<feature type="domain" description="GGDEF" evidence="4">
    <location>
        <begin position="165"/>
        <end position="298"/>
    </location>
</feature>
<name>A0A1H0DE17_9HYPH</name>
<dbReference type="PROSITE" id="PS50112">
    <property type="entry name" value="PAS"/>
    <property type="match status" value="1"/>
</dbReference>
<dbReference type="InterPro" id="IPR035965">
    <property type="entry name" value="PAS-like_dom_sf"/>
</dbReference>
<dbReference type="CDD" id="cd00130">
    <property type="entry name" value="PAS"/>
    <property type="match status" value="1"/>
</dbReference>
<feature type="domain" description="PAC" evidence="2">
    <location>
        <begin position="82"/>
        <end position="134"/>
    </location>
</feature>
<evidence type="ECO:0000259" key="3">
    <source>
        <dbReference type="PROSITE" id="PS50883"/>
    </source>
</evidence>
<dbReference type="CDD" id="cd01948">
    <property type="entry name" value="EAL"/>
    <property type="match status" value="1"/>
</dbReference>
<feature type="domain" description="EAL" evidence="3">
    <location>
        <begin position="307"/>
        <end position="557"/>
    </location>
</feature>
<dbReference type="SUPFAM" id="SSF55073">
    <property type="entry name" value="Nucleotide cyclase"/>
    <property type="match status" value="1"/>
</dbReference>
<dbReference type="InterPro" id="IPR043128">
    <property type="entry name" value="Rev_trsase/Diguanyl_cyclase"/>
</dbReference>
<dbReference type="InterPro" id="IPR052155">
    <property type="entry name" value="Biofilm_reg_signaling"/>
</dbReference>
<dbReference type="Proteomes" id="UP000198793">
    <property type="component" value="Unassembled WGS sequence"/>
</dbReference>
<organism evidence="5 6">
    <name type="scientific">Aureimonas jatrophae</name>
    <dbReference type="NCBI Taxonomy" id="1166073"/>
    <lineage>
        <taxon>Bacteria</taxon>
        <taxon>Pseudomonadati</taxon>
        <taxon>Pseudomonadota</taxon>
        <taxon>Alphaproteobacteria</taxon>
        <taxon>Hyphomicrobiales</taxon>
        <taxon>Aurantimonadaceae</taxon>
        <taxon>Aureimonas</taxon>
    </lineage>
</organism>
<dbReference type="SMART" id="SM00091">
    <property type="entry name" value="PAS"/>
    <property type="match status" value="1"/>
</dbReference>
<dbReference type="InterPro" id="IPR000160">
    <property type="entry name" value="GGDEF_dom"/>
</dbReference>
<dbReference type="PROSITE" id="PS50887">
    <property type="entry name" value="GGDEF"/>
    <property type="match status" value="1"/>
</dbReference>
<feature type="domain" description="PAS" evidence="1">
    <location>
        <begin position="7"/>
        <end position="80"/>
    </location>
</feature>
<dbReference type="Gene3D" id="3.30.450.20">
    <property type="entry name" value="PAS domain"/>
    <property type="match status" value="1"/>
</dbReference>
<dbReference type="SUPFAM" id="SSF55785">
    <property type="entry name" value="PYP-like sensor domain (PAS domain)"/>
    <property type="match status" value="1"/>
</dbReference>
<dbReference type="NCBIfam" id="TIGR00254">
    <property type="entry name" value="GGDEF"/>
    <property type="match status" value="1"/>
</dbReference>